<dbReference type="SUPFAM" id="SSF53649">
    <property type="entry name" value="Alkaline phosphatase-like"/>
    <property type="match status" value="1"/>
</dbReference>
<dbReference type="KEGG" id="dvl:Dvul_2553"/>
<dbReference type="Pfam" id="PF00884">
    <property type="entry name" value="Sulfatase"/>
    <property type="match status" value="1"/>
</dbReference>
<accession>A0A0H3AAY2</accession>
<reference evidence="3" key="1">
    <citation type="journal article" date="2009" name="Environ. Microbiol.">
        <title>Contribution of mobile genetic elements to Desulfovibrio vulgaris genome plasticity.</title>
        <authorList>
            <person name="Walker C.B."/>
            <person name="Stolyar S."/>
            <person name="Chivian D."/>
            <person name="Pinel N."/>
            <person name="Gabster J.A."/>
            <person name="Dehal P.S."/>
            <person name="He Z."/>
            <person name="Yang Z.K."/>
            <person name="Yen H.C."/>
            <person name="Zhou J."/>
            <person name="Wall J.D."/>
            <person name="Hazen T.C."/>
            <person name="Arkin A.P."/>
            <person name="Stahl D.A."/>
        </authorList>
    </citation>
    <scope>NUCLEOTIDE SEQUENCE [LARGE SCALE GENOMIC DNA]</scope>
    <source>
        <strain evidence="3">DP4</strain>
    </source>
</reference>
<sequence>MSKKDNIKNVIFIMLDTLQFNYLGCYGNDVVKTPNLDKFAQNGFLFENAYSEGLPTIPVRRAIMTGRFTLPYSGWRPLTTEDTSITDMLWCREVQTALVYDTPPMRLPKYGYSRGFDYVRFCNGHELDHETFCNVPLDEEFKAEDYLSPNWLKKDENGEYDSSSKSLIRETECYLRQRQFWASDADNYASVVISEADNWLKMKRNPQRPFFLWLDSFDPHEPWDPPSMWEKKPCPYDPDYTGNPLLLAPWTEIDGVMTEEECAHIRALYAEKVTLVDKWLGKLFDSLKAQGLWDDTMIVITSDHGQPMGSGEHGHGLMRKCRPWPYEELVHVPLLIRVPGLEGGKRISSFVQNVDITATVVDGLGMGLEALAEAGHEGITTYAGDDMHGISLLPVMRGETDKVRDFAIAGYYGMSWSIIDHDYSYIHWLQREIDTDSMNKVFYDGSGKGGNAGAQSAKLEMKEEMWTCVPGAEVSVPHTDELYDRRNDQFQMKNLIGEQPEKAKELLQKLKLFIGELRTS</sequence>
<dbReference type="EMBL" id="CP000527">
    <property type="protein sequence ID" value="ABM29569.1"/>
    <property type="molecule type" value="Genomic_DNA"/>
</dbReference>
<gene>
    <name evidence="2" type="ordered locus">Dvul_2553</name>
</gene>
<evidence type="ECO:0000313" key="3">
    <source>
        <dbReference type="Proteomes" id="UP000009173"/>
    </source>
</evidence>
<dbReference type="InterPro" id="IPR017850">
    <property type="entry name" value="Alkaline_phosphatase_core_sf"/>
</dbReference>
<dbReference type="Gene3D" id="3.40.720.10">
    <property type="entry name" value="Alkaline Phosphatase, subunit A"/>
    <property type="match status" value="1"/>
</dbReference>
<protein>
    <submittedName>
        <fullName evidence="2">Sulfatase</fullName>
    </submittedName>
</protein>
<evidence type="ECO:0000259" key="1">
    <source>
        <dbReference type="Pfam" id="PF00884"/>
    </source>
</evidence>
<feature type="domain" description="Sulfatase N-terminal" evidence="1">
    <location>
        <begin position="8"/>
        <end position="365"/>
    </location>
</feature>
<dbReference type="HOGENOM" id="CLU_006332_14_0_7"/>
<name>A0A0H3AAY2_NITV4</name>
<proteinExistence type="predicted"/>
<dbReference type="InterPro" id="IPR052701">
    <property type="entry name" value="GAG_Ulvan_Degrading_Sulfatases"/>
</dbReference>
<evidence type="ECO:0000313" key="2">
    <source>
        <dbReference type="EMBL" id="ABM29569.1"/>
    </source>
</evidence>
<dbReference type="PANTHER" id="PTHR43751">
    <property type="entry name" value="SULFATASE"/>
    <property type="match status" value="1"/>
</dbReference>
<dbReference type="AlphaFoldDB" id="A0A0H3AAY2"/>
<dbReference type="Proteomes" id="UP000009173">
    <property type="component" value="Chromosome"/>
</dbReference>
<dbReference type="InterPro" id="IPR000917">
    <property type="entry name" value="Sulfatase_N"/>
</dbReference>
<dbReference type="RefSeq" id="WP_011792923.1">
    <property type="nucleotide sequence ID" value="NC_008751.1"/>
</dbReference>
<dbReference type="CDD" id="cd16148">
    <property type="entry name" value="sulfatase_like"/>
    <property type="match status" value="1"/>
</dbReference>
<organism evidence="2 3">
    <name type="scientific">Nitratidesulfovibrio vulgaris (strain DP4)</name>
    <name type="common">Desulfovibrio vulgaris</name>
    <dbReference type="NCBI Taxonomy" id="391774"/>
    <lineage>
        <taxon>Bacteria</taxon>
        <taxon>Pseudomonadati</taxon>
        <taxon>Thermodesulfobacteriota</taxon>
        <taxon>Desulfovibrionia</taxon>
        <taxon>Desulfovibrionales</taxon>
        <taxon>Desulfovibrionaceae</taxon>
        <taxon>Nitratidesulfovibrio</taxon>
    </lineage>
</organism>
<dbReference type="PANTHER" id="PTHR43751:SF3">
    <property type="entry name" value="SULFATASE N-TERMINAL DOMAIN-CONTAINING PROTEIN"/>
    <property type="match status" value="1"/>
</dbReference>